<protein>
    <recommendedName>
        <fullName evidence="5">C1q domain-containing protein</fullName>
    </recommendedName>
</protein>
<dbReference type="InterPro" id="IPR050822">
    <property type="entry name" value="Cerebellin_Synaptic_Org"/>
</dbReference>
<dbReference type="AlphaFoldDB" id="A0A8B6CIB5"/>
<feature type="chain" id="PRO_5032876349" description="C1q domain-containing protein" evidence="4">
    <location>
        <begin position="20"/>
        <end position="157"/>
    </location>
</feature>
<comment type="caution">
    <text evidence="6">The sequence shown here is derived from an EMBL/GenBank/DDBJ whole genome shotgun (WGS) entry which is preliminary data.</text>
</comment>
<dbReference type="GO" id="GO:0005576">
    <property type="term" value="C:extracellular region"/>
    <property type="evidence" value="ECO:0007669"/>
    <property type="project" value="UniProtKB-SubCell"/>
</dbReference>
<keyword evidence="2" id="KW-0964">Secreted</keyword>
<keyword evidence="3 4" id="KW-0732">Signal</keyword>
<evidence type="ECO:0000256" key="4">
    <source>
        <dbReference type="SAM" id="SignalP"/>
    </source>
</evidence>
<dbReference type="Pfam" id="PF00386">
    <property type="entry name" value="C1q"/>
    <property type="match status" value="1"/>
</dbReference>
<dbReference type="InterPro" id="IPR001073">
    <property type="entry name" value="C1q_dom"/>
</dbReference>
<name>A0A8B6CIB5_MYTGA</name>
<feature type="signal peptide" evidence="4">
    <location>
        <begin position="1"/>
        <end position="19"/>
    </location>
</feature>
<comment type="subcellular location">
    <subcellularLocation>
        <location evidence="1">Secreted</location>
    </subcellularLocation>
</comment>
<gene>
    <name evidence="6" type="ORF">MGAL_10B045611</name>
</gene>
<keyword evidence="7" id="KW-1185">Reference proteome</keyword>
<dbReference type="Gene3D" id="2.60.120.40">
    <property type="match status" value="1"/>
</dbReference>
<sequence>MSPIITCILFVLMCRACNGSVAFTATLPLGFTPVSIGSKVRYNRILLNKGGEYTSGLFTVKTKGLYHVSVSMMSGSVTSHTTLRRNNVVLVWLFTNRNEYDMASQSINLELNVGDVISVQVNTGSNLFSVYNTFSAVCIGEGRGSGGGGGGGGGGWR</sequence>
<dbReference type="Proteomes" id="UP000596742">
    <property type="component" value="Unassembled WGS sequence"/>
</dbReference>
<dbReference type="SUPFAM" id="SSF49842">
    <property type="entry name" value="TNF-like"/>
    <property type="match status" value="1"/>
</dbReference>
<evidence type="ECO:0000256" key="2">
    <source>
        <dbReference type="ARBA" id="ARBA00022525"/>
    </source>
</evidence>
<dbReference type="InterPro" id="IPR008983">
    <property type="entry name" value="Tumour_necrosis_fac-like_dom"/>
</dbReference>
<evidence type="ECO:0000259" key="5">
    <source>
        <dbReference type="SMART" id="SM00110"/>
    </source>
</evidence>
<evidence type="ECO:0000256" key="1">
    <source>
        <dbReference type="ARBA" id="ARBA00004613"/>
    </source>
</evidence>
<dbReference type="EMBL" id="UYJE01001856">
    <property type="protein sequence ID" value="VDI05740.1"/>
    <property type="molecule type" value="Genomic_DNA"/>
</dbReference>
<dbReference type="PANTHER" id="PTHR22923:SF116">
    <property type="entry name" value="C1Q DOMAIN-CONTAINING PROTEIN"/>
    <property type="match status" value="1"/>
</dbReference>
<accession>A0A8B6CIB5</accession>
<evidence type="ECO:0000313" key="6">
    <source>
        <dbReference type="EMBL" id="VDI05740.1"/>
    </source>
</evidence>
<proteinExistence type="predicted"/>
<dbReference type="OrthoDB" id="6117751at2759"/>
<reference evidence="6" key="1">
    <citation type="submission" date="2018-11" db="EMBL/GenBank/DDBJ databases">
        <authorList>
            <person name="Alioto T."/>
            <person name="Alioto T."/>
        </authorList>
    </citation>
    <scope>NUCLEOTIDE SEQUENCE</scope>
</reference>
<evidence type="ECO:0000313" key="7">
    <source>
        <dbReference type="Proteomes" id="UP000596742"/>
    </source>
</evidence>
<dbReference type="SMART" id="SM00110">
    <property type="entry name" value="C1Q"/>
    <property type="match status" value="1"/>
</dbReference>
<organism evidence="6 7">
    <name type="scientific">Mytilus galloprovincialis</name>
    <name type="common">Mediterranean mussel</name>
    <dbReference type="NCBI Taxonomy" id="29158"/>
    <lineage>
        <taxon>Eukaryota</taxon>
        <taxon>Metazoa</taxon>
        <taxon>Spiralia</taxon>
        <taxon>Lophotrochozoa</taxon>
        <taxon>Mollusca</taxon>
        <taxon>Bivalvia</taxon>
        <taxon>Autobranchia</taxon>
        <taxon>Pteriomorphia</taxon>
        <taxon>Mytilida</taxon>
        <taxon>Mytiloidea</taxon>
        <taxon>Mytilidae</taxon>
        <taxon>Mytilinae</taxon>
        <taxon>Mytilus</taxon>
    </lineage>
</organism>
<dbReference type="PANTHER" id="PTHR22923">
    <property type="entry name" value="CEREBELLIN-RELATED"/>
    <property type="match status" value="1"/>
</dbReference>
<evidence type="ECO:0000256" key="3">
    <source>
        <dbReference type="ARBA" id="ARBA00022729"/>
    </source>
</evidence>
<feature type="domain" description="C1q" evidence="5">
    <location>
        <begin position="14"/>
        <end position="133"/>
    </location>
</feature>